<feature type="transmembrane region" description="Helical" evidence="1">
    <location>
        <begin position="133"/>
        <end position="158"/>
    </location>
</feature>
<keyword evidence="1" id="KW-0472">Membrane</keyword>
<keyword evidence="1" id="KW-1133">Transmembrane helix</keyword>
<dbReference type="RefSeq" id="XP_007836417.1">
    <property type="nucleotide sequence ID" value="XM_007838226.1"/>
</dbReference>
<feature type="transmembrane region" description="Helical" evidence="1">
    <location>
        <begin position="54"/>
        <end position="77"/>
    </location>
</feature>
<keyword evidence="1" id="KW-0812">Transmembrane</keyword>
<evidence type="ECO:0000256" key="1">
    <source>
        <dbReference type="SAM" id="Phobius"/>
    </source>
</evidence>
<name>W3X330_PESFW</name>
<dbReference type="EMBL" id="KI912114">
    <property type="protein sequence ID" value="ETS79792.1"/>
    <property type="molecule type" value="Genomic_DNA"/>
</dbReference>
<dbReference type="AlphaFoldDB" id="W3X330"/>
<organism evidence="2 3">
    <name type="scientific">Pestalotiopsis fici (strain W106-1 / CGMCC3.15140)</name>
    <dbReference type="NCBI Taxonomy" id="1229662"/>
    <lineage>
        <taxon>Eukaryota</taxon>
        <taxon>Fungi</taxon>
        <taxon>Dikarya</taxon>
        <taxon>Ascomycota</taxon>
        <taxon>Pezizomycotina</taxon>
        <taxon>Sordariomycetes</taxon>
        <taxon>Xylariomycetidae</taxon>
        <taxon>Amphisphaeriales</taxon>
        <taxon>Sporocadaceae</taxon>
        <taxon>Pestalotiopsis</taxon>
    </lineage>
</organism>
<dbReference type="OrthoDB" id="3531381at2759"/>
<evidence type="ECO:0000313" key="3">
    <source>
        <dbReference type="Proteomes" id="UP000030651"/>
    </source>
</evidence>
<evidence type="ECO:0000313" key="2">
    <source>
        <dbReference type="EMBL" id="ETS79792.1"/>
    </source>
</evidence>
<protein>
    <submittedName>
        <fullName evidence="2">Uncharacterized protein</fullName>
    </submittedName>
</protein>
<gene>
    <name evidence="2" type="ORF">PFICI_09645</name>
</gene>
<dbReference type="GeneID" id="19274658"/>
<proteinExistence type="predicted"/>
<dbReference type="HOGENOM" id="CLU_1355055_0_0_1"/>
<accession>W3X330</accession>
<dbReference type="InParanoid" id="W3X330"/>
<dbReference type="Proteomes" id="UP000030651">
    <property type="component" value="Unassembled WGS sequence"/>
</dbReference>
<feature type="transmembrane region" description="Helical" evidence="1">
    <location>
        <begin position="92"/>
        <end position="112"/>
    </location>
</feature>
<dbReference type="KEGG" id="pfy:PFICI_09645"/>
<keyword evidence="3" id="KW-1185">Reference proteome</keyword>
<reference evidence="3" key="1">
    <citation type="journal article" date="2015" name="BMC Genomics">
        <title>Genomic and transcriptomic analysis of the endophytic fungus Pestalotiopsis fici reveals its lifestyle and high potential for synthesis of natural products.</title>
        <authorList>
            <person name="Wang X."/>
            <person name="Zhang X."/>
            <person name="Liu L."/>
            <person name="Xiang M."/>
            <person name="Wang W."/>
            <person name="Sun X."/>
            <person name="Che Y."/>
            <person name="Guo L."/>
            <person name="Liu G."/>
            <person name="Guo L."/>
            <person name="Wang C."/>
            <person name="Yin W.B."/>
            <person name="Stadler M."/>
            <person name="Zhang X."/>
            <person name="Liu X."/>
        </authorList>
    </citation>
    <scope>NUCLEOTIDE SEQUENCE [LARGE SCALE GENOMIC DNA]</scope>
    <source>
        <strain evidence="3">W106-1 / CGMCC3.15140</strain>
    </source>
</reference>
<feature type="transmembrane region" description="Helical" evidence="1">
    <location>
        <begin position="174"/>
        <end position="194"/>
    </location>
</feature>
<sequence length="202" mass="21774">MFQIDMRTTSATAKARGEQDQASVCSPGDDASRITYISTKQFHLHGRRRKLPRVMLAVLCILFCSSAGGIALAVVLILDPVEVRGACLSRDFILYAALLSLLYIALHIRAALRDHVGTQKGPPQYMYGDYLHASALIVARLSIVAWICALVATAAMIANASPLPLGGLASKSPILNLLICIGALYVESALNLTLDDVNMRNH</sequence>
<dbReference type="STRING" id="1229662.W3X330"/>